<keyword evidence="7 10" id="KW-0067">ATP-binding</keyword>
<keyword evidence="8 10" id="KW-0346">Stress response</keyword>
<feature type="active site" evidence="10 12">
    <location>
        <position position="711"/>
    </location>
</feature>
<comment type="catalytic activity">
    <reaction evidence="9 10 11 14">
        <text>Hydrolysis of proteins in presence of ATP.</text>
        <dbReference type="EC" id="3.4.21.53"/>
    </reaction>
</comment>
<comment type="function">
    <text evidence="10">ATP-dependent serine protease that mediates the selective degradation of mutant and abnormal proteins as well as certain short-lived regulatory proteins. Required for cellular homeostasis and for survival from DNA damage and developmental changes induced by stress. Degrades polypeptides processively to yield small peptide fragments that are 5 to 10 amino acids long. Binds to DNA in a double-stranded, site-specific manner.</text>
</comment>
<dbReference type="InterPro" id="IPR003111">
    <property type="entry name" value="Lon_prtase_N"/>
</dbReference>
<evidence type="ECO:0000256" key="12">
    <source>
        <dbReference type="PIRSR" id="PIRSR001174-1"/>
    </source>
</evidence>
<dbReference type="SMART" id="SM00382">
    <property type="entry name" value="AAA"/>
    <property type="match status" value="1"/>
</dbReference>
<feature type="active site" evidence="10 12">
    <location>
        <position position="754"/>
    </location>
</feature>
<feature type="binding site" evidence="10 13">
    <location>
        <begin position="387"/>
        <end position="394"/>
    </location>
    <ligand>
        <name>ATP</name>
        <dbReference type="ChEBI" id="CHEBI:30616"/>
    </ligand>
</feature>
<dbReference type="InterPro" id="IPR003593">
    <property type="entry name" value="AAA+_ATPase"/>
</dbReference>
<evidence type="ECO:0000256" key="10">
    <source>
        <dbReference type="HAMAP-Rule" id="MF_01973"/>
    </source>
</evidence>
<keyword evidence="2 10" id="KW-0963">Cytoplasm</keyword>
<evidence type="ECO:0000256" key="3">
    <source>
        <dbReference type="ARBA" id="ARBA00022670"/>
    </source>
</evidence>
<organism evidence="18 19">
    <name type="scientific">Candidatus Phocaeicola excrementipullorum</name>
    <dbReference type="NCBI Taxonomy" id="2838731"/>
    <lineage>
        <taxon>Bacteria</taxon>
        <taxon>Pseudomonadati</taxon>
        <taxon>Bacteroidota</taxon>
        <taxon>Bacteroidia</taxon>
        <taxon>Bacteroidales</taxon>
        <taxon>Bacteroidaceae</taxon>
        <taxon>Phocaeicola</taxon>
    </lineage>
</organism>
<sequence>MARRTRKEAFLPEKEGEDISMLTEIETLPVENNLEELNDELPVMTLRNMIILPSVVMPVTVGRRPTLKLVNMALKNKCSIVIATQKVSEVDNPEFKDLYPVAVIGKVLRIFEMPTGNTTVILQATGPKVRLEEVTAMRPYMKGKVSVIEENMTEEDTDEFKALLDTCKELSAKLIELSEHMAPDTSFAIKNIDNSEMLINFISANFPFSIADKYELLQINSLKERLYRLIQVLNREVQLATLKQNIQMRTREDLDRQQREYFLQQQIKNIQDELGTGQDDEIDELRAKAEKKKWKKEVADVFEREVTKLERVNPQSPDYNVQYTYLQTILSLPWDVYSTDYIDIPNAKKVLDKDHYGLEKVKERILEHLAVLKLKGDLKSPIICLYGPPGVGKTSLGRSIAAALKRKYVRMSLGGVHDEAEIRGHRKTYIGAMPGRIIKSLIKAETSNPVIILDEIDKLSSDSHGDPSSAMLEVLDPEQNSSFHDNYIDIDYDLSKVMFIATANNLATIPGPLLDRMELIEVSGYITEEKIEIARRHLIPKEMDATGLKKEHVKFSKGAIEYIIENYTRESGVRELEKKISKVMRKIALEIASGNFTETHELKAKDIPQYLGPAEYSRDKYQGNEYAGVVTGLAWTAVGGEILFVETSLSRGKGQLTLTGNLGDVMKESAMLALEYLKAHSGYLNLPEGIFDNWNIHIHVPEGAIPKDGPSAGITMVTSLASALTQRKVKANLAMTGEITLRGKVLPVGGIKEKILAAKRAGIKDIILCEDNRKDIEEIQPMYLEGVAFHYVKDIREVLRLALTNEKVADPIDFTAEHKENGKAGN</sequence>
<dbReference type="SMART" id="SM00464">
    <property type="entry name" value="LON"/>
    <property type="match status" value="1"/>
</dbReference>
<dbReference type="InterPro" id="IPR020568">
    <property type="entry name" value="Ribosomal_Su5_D2-typ_SF"/>
</dbReference>
<comment type="subcellular location">
    <subcellularLocation>
        <location evidence="1 10 11">Cytoplasm</location>
    </subcellularLocation>
</comment>
<evidence type="ECO:0000259" key="17">
    <source>
        <dbReference type="PROSITE" id="PS51787"/>
    </source>
</evidence>
<evidence type="ECO:0000256" key="14">
    <source>
        <dbReference type="PROSITE-ProRule" id="PRU01122"/>
    </source>
</evidence>
<protein>
    <recommendedName>
        <fullName evidence="10 11">Lon protease</fullName>
        <ecNumber evidence="10 11">3.4.21.53</ecNumber>
    </recommendedName>
    <alternativeName>
        <fullName evidence="10">ATP-dependent protease La</fullName>
    </alternativeName>
</protein>
<dbReference type="GO" id="GO:0034605">
    <property type="term" value="P:cellular response to heat"/>
    <property type="evidence" value="ECO:0007669"/>
    <property type="project" value="UniProtKB-UniRule"/>
</dbReference>
<comment type="similarity">
    <text evidence="10 11 14 15">Belongs to the peptidase S16 family.</text>
</comment>
<feature type="domain" description="Lon proteolytic" evidence="16">
    <location>
        <begin position="624"/>
        <end position="805"/>
    </location>
</feature>
<proteinExistence type="evidence at transcript level"/>
<dbReference type="PANTHER" id="PTHR10046">
    <property type="entry name" value="ATP DEPENDENT LON PROTEASE FAMILY MEMBER"/>
    <property type="match status" value="1"/>
</dbReference>
<dbReference type="PROSITE" id="PS51786">
    <property type="entry name" value="LON_PROTEOLYTIC"/>
    <property type="match status" value="1"/>
</dbReference>
<dbReference type="Gene3D" id="1.10.8.60">
    <property type="match status" value="1"/>
</dbReference>
<evidence type="ECO:0000313" key="19">
    <source>
        <dbReference type="Proteomes" id="UP000784286"/>
    </source>
</evidence>
<dbReference type="GO" id="GO:0016887">
    <property type="term" value="F:ATP hydrolysis activity"/>
    <property type="evidence" value="ECO:0007669"/>
    <property type="project" value="UniProtKB-UniRule"/>
</dbReference>
<evidence type="ECO:0000256" key="6">
    <source>
        <dbReference type="ARBA" id="ARBA00022825"/>
    </source>
</evidence>
<dbReference type="Gene3D" id="1.20.5.5270">
    <property type="match status" value="1"/>
</dbReference>
<keyword evidence="6 10" id="KW-0720">Serine protease</keyword>
<dbReference type="SUPFAM" id="SSF52540">
    <property type="entry name" value="P-loop containing nucleoside triphosphate hydrolases"/>
    <property type="match status" value="1"/>
</dbReference>
<dbReference type="SUPFAM" id="SSF88697">
    <property type="entry name" value="PUA domain-like"/>
    <property type="match status" value="1"/>
</dbReference>
<comment type="caution">
    <text evidence="18">The sequence shown here is derived from an EMBL/GenBank/DDBJ whole genome shotgun (WGS) entry which is preliminary data.</text>
</comment>
<dbReference type="Pfam" id="PF02190">
    <property type="entry name" value="LON_substr_bdg"/>
    <property type="match status" value="1"/>
</dbReference>
<reference evidence="18" key="1">
    <citation type="journal article" date="2021" name="PeerJ">
        <title>Extensive microbial diversity within the chicken gut microbiome revealed by metagenomics and culture.</title>
        <authorList>
            <person name="Gilroy R."/>
            <person name="Ravi A."/>
            <person name="Getino M."/>
            <person name="Pursley I."/>
            <person name="Horton D.L."/>
            <person name="Alikhan N.F."/>
            <person name="Baker D."/>
            <person name="Gharbi K."/>
            <person name="Hall N."/>
            <person name="Watson M."/>
            <person name="Adriaenssens E.M."/>
            <person name="Foster-Nyarko E."/>
            <person name="Jarju S."/>
            <person name="Secka A."/>
            <person name="Antonio M."/>
            <person name="Oren A."/>
            <person name="Chaudhuri R.R."/>
            <person name="La Ragione R."/>
            <person name="Hildebrand F."/>
            <person name="Pallen M.J."/>
        </authorList>
    </citation>
    <scope>NUCLEOTIDE SEQUENCE</scope>
    <source>
        <strain evidence="18">8470</strain>
    </source>
</reference>
<evidence type="ECO:0000256" key="4">
    <source>
        <dbReference type="ARBA" id="ARBA00022741"/>
    </source>
</evidence>
<keyword evidence="5 10" id="KW-0378">Hydrolase</keyword>
<reference evidence="18" key="2">
    <citation type="submission" date="2021-04" db="EMBL/GenBank/DDBJ databases">
        <authorList>
            <person name="Gilroy R."/>
        </authorList>
    </citation>
    <scope>NUCLEOTIDE SEQUENCE</scope>
    <source>
        <strain evidence="18">8470</strain>
    </source>
</reference>
<dbReference type="PROSITE" id="PS01046">
    <property type="entry name" value="LON_SER"/>
    <property type="match status" value="1"/>
</dbReference>
<name>A0A948X259_9BACT</name>
<dbReference type="EMBL" id="JAHLFJ010000024">
    <property type="protein sequence ID" value="MBU3855376.1"/>
    <property type="molecule type" value="Genomic_DNA"/>
</dbReference>
<feature type="domain" description="Lon N-terminal" evidence="17">
    <location>
        <begin position="41"/>
        <end position="237"/>
    </location>
</feature>
<dbReference type="CDD" id="cd19500">
    <property type="entry name" value="RecA-like_Lon"/>
    <property type="match status" value="1"/>
</dbReference>
<dbReference type="InterPro" id="IPR004815">
    <property type="entry name" value="Lon_bac/euk-typ"/>
</dbReference>
<dbReference type="GO" id="GO:0005524">
    <property type="term" value="F:ATP binding"/>
    <property type="evidence" value="ECO:0007669"/>
    <property type="project" value="UniProtKB-UniRule"/>
</dbReference>
<dbReference type="InterPro" id="IPR054594">
    <property type="entry name" value="Lon_lid"/>
</dbReference>
<dbReference type="PRINTS" id="PR00830">
    <property type="entry name" value="ENDOLAPTASE"/>
</dbReference>
<dbReference type="SUPFAM" id="SSF54211">
    <property type="entry name" value="Ribosomal protein S5 domain 2-like"/>
    <property type="match status" value="1"/>
</dbReference>
<comment type="induction">
    <text evidence="10">By heat shock.</text>
</comment>
<dbReference type="HAMAP" id="MF_01973">
    <property type="entry name" value="lon_bact"/>
    <property type="match status" value="1"/>
</dbReference>
<evidence type="ECO:0000256" key="15">
    <source>
        <dbReference type="RuleBase" id="RU000591"/>
    </source>
</evidence>
<dbReference type="GO" id="GO:0004176">
    <property type="term" value="F:ATP-dependent peptidase activity"/>
    <property type="evidence" value="ECO:0007669"/>
    <property type="project" value="UniProtKB-UniRule"/>
</dbReference>
<dbReference type="GO" id="GO:0004252">
    <property type="term" value="F:serine-type endopeptidase activity"/>
    <property type="evidence" value="ECO:0007669"/>
    <property type="project" value="UniProtKB-UniRule"/>
</dbReference>
<evidence type="ECO:0000259" key="16">
    <source>
        <dbReference type="PROSITE" id="PS51786"/>
    </source>
</evidence>
<dbReference type="InterPro" id="IPR027065">
    <property type="entry name" value="Lon_Prtase"/>
</dbReference>
<dbReference type="InterPro" id="IPR027543">
    <property type="entry name" value="Lon_bac"/>
</dbReference>
<dbReference type="NCBIfam" id="TIGR00763">
    <property type="entry name" value="lon"/>
    <property type="match status" value="1"/>
</dbReference>
<evidence type="ECO:0000256" key="13">
    <source>
        <dbReference type="PIRSR" id="PIRSR001174-2"/>
    </source>
</evidence>
<evidence type="ECO:0000256" key="8">
    <source>
        <dbReference type="ARBA" id="ARBA00023016"/>
    </source>
</evidence>
<dbReference type="EC" id="3.4.21.53" evidence="10 11"/>
<dbReference type="InterPro" id="IPR008268">
    <property type="entry name" value="Peptidase_S16_AS"/>
</dbReference>
<evidence type="ECO:0000256" key="5">
    <source>
        <dbReference type="ARBA" id="ARBA00022801"/>
    </source>
</evidence>
<dbReference type="Pfam" id="PF05362">
    <property type="entry name" value="Lon_C"/>
    <property type="match status" value="1"/>
</dbReference>
<dbReference type="Pfam" id="PF00004">
    <property type="entry name" value="AAA"/>
    <property type="match status" value="1"/>
</dbReference>
<keyword evidence="4 10" id="KW-0547">Nucleotide-binding</keyword>
<dbReference type="GO" id="GO:0043565">
    <property type="term" value="F:sequence-specific DNA binding"/>
    <property type="evidence" value="ECO:0007669"/>
    <property type="project" value="UniProtKB-UniRule"/>
</dbReference>
<dbReference type="InterPro" id="IPR008269">
    <property type="entry name" value="Lon_proteolytic"/>
</dbReference>
<dbReference type="PIRSF" id="PIRSF001174">
    <property type="entry name" value="Lon_proteas"/>
    <property type="match status" value="1"/>
</dbReference>
<comment type="subunit">
    <text evidence="10 11">Homohexamer. Organized in a ring with a central cavity.</text>
</comment>
<evidence type="ECO:0000256" key="1">
    <source>
        <dbReference type="ARBA" id="ARBA00004496"/>
    </source>
</evidence>
<evidence type="ECO:0000256" key="9">
    <source>
        <dbReference type="ARBA" id="ARBA00050665"/>
    </source>
</evidence>
<gene>
    <name evidence="10 18" type="primary">lon</name>
    <name evidence="18" type="ORF">H9928_02250</name>
</gene>
<dbReference type="Gene3D" id="2.30.130.40">
    <property type="entry name" value="LON domain-like"/>
    <property type="match status" value="1"/>
</dbReference>
<dbReference type="Gene3D" id="3.30.230.10">
    <property type="match status" value="1"/>
</dbReference>
<dbReference type="InterPro" id="IPR027417">
    <property type="entry name" value="P-loop_NTPase"/>
</dbReference>
<dbReference type="InterPro" id="IPR046336">
    <property type="entry name" value="Lon_prtase_N_sf"/>
</dbReference>
<evidence type="ECO:0000256" key="11">
    <source>
        <dbReference type="PIRNR" id="PIRNR001174"/>
    </source>
</evidence>
<dbReference type="Gene3D" id="3.40.50.300">
    <property type="entry name" value="P-loop containing nucleotide triphosphate hydrolases"/>
    <property type="match status" value="1"/>
</dbReference>
<dbReference type="GO" id="GO:0006515">
    <property type="term" value="P:protein quality control for misfolded or incompletely synthesized proteins"/>
    <property type="evidence" value="ECO:0007669"/>
    <property type="project" value="UniProtKB-UniRule"/>
</dbReference>
<dbReference type="AlphaFoldDB" id="A0A948X259"/>
<dbReference type="InterPro" id="IPR015947">
    <property type="entry name" value="PUA-like_sf"/>
</dbReference>
<dbReference type="Pfam" id="PF22667">
    <property type="entry name" value="Lon_lid"/>
    <property type="match status" value="1"/>
</dbReference>
<dbReference type="GO" id="GO:0005737">
    <property type="term" value="C:cytoplasm"/>
    <property type="evidence" value="ECO:0007669"/>
    <property type="project" value="UniProtKB-SubCell"/>
</dbReference>
<dbReference type="Proteomes" id="UP000784286">
    <property type="component" value="Unassembled WGS sequence"/>
</dbReference>
<accession>A0A948X259</accession>
<keyword evidence="3 10" id="KW-0645">Protease</keyword>
<dbReference type="InterPro" id="IPR014721">
    <property type="entry name" value="Ribsml_uS5_D2-typ_fold_subgr"/>
</dbReference>
<dbReference type="FunFam" id="3.40.50.300:FF:000021">
    <property type="entry name" value="Lon protease homolog"/>
    <property type="match status" value="1"/>
</dbReference>
<dbReference type="Gene3D" id="1.20.58.1480">
    <property type="match status" value="1"/>
</dbReference>
<evidence type="ECO:0000313" key="18">
    <source>
        <dbReference type="EMBL" id="MBU3855376.1"/>
    </source>
</evidence>
<dbReference type="InterPro" id="IPR003959">
    <property type="entry name" value="ATPase_AAA_core"/>
</dbReference>
<dbReference type="PROSITE" id="PS51787">
    <property type="entry name" value="LON_N"/>
    <property type="match status" value="1"/>
</dbReference>
<evidence type="ECO:0000256" key="2">
    <source>
        <dbReference type="ARBA" id="ARBA00022490"/>
    </source>
</evidence>
<evidence type="ECO:0000256" key="7">
    <source>
        <dbReference type="ARBA" id="ARBA00022840"/>
    </source>
</evidence>